<dbReference type="PANTHER" id="PTHR47506">
    <property type="entry name" value="TRANSCRIPTIONAL REGULATORY PROTEIN"/>
    <property type="match status" value="1"/>
</dbReference>
<evidence type="ECO:0000313" key="7">
    <source>
        <dbReference type="Proteomes" id="UP001501637"/>
    </source>
</evidence>
<keyword evidence="3" id="KW-0804">Transcription</keyword>
<dbReference type="SUPFAM" id="SSF46689">
    <property type="entry name" value="Homeodomain-like"/>
    <property type="match status" value="1"/>
</dbReference>
<dbReference type="PROSITE" id="PS50977">
    <property type="entry name" value="HTH_TETR_2"/>
    <property type="match status" value="1"/>
</dbReference>
<evidence type="ECO:0000313" key="6">
    <source>
        <dbReference type="EMBL" id="GAA3130803.1"/>
    </source>
</evidence>
<dbReference type="PANTHER" id="PTHR47506:SF6">
    <property type="entry name" value="HTH-TYPE TRANSCRIPTIONAL REPRESSOR NEMR"/>
    <property type="match status" value="1"/>
</dbReference>
<name>A0ABP6MZG6_9ACTN</name>
<evidence type="ECO:0000256" key="4">
    <source>
        <dbReference type="PROSITE-ProRule" id="PRU00335"/>
    </source>
</evidence>
<evidence type="ECO:0000259" key="5">
    <source>
        <dbReference type="PROSITE" id="PS50977"/>
    </source>
</evidence>
<dbReference type="PRINTS" id="PR00455">
    <property type="entry name" value="HTHTETR"/>
</dbReference>
<feature type="DNA-binding region" description="H-T-H motif" evidence="4">
    <location>
        <begin position="40"/>
        <end position="59"/>
    </location>
</feature>
<feature type="domain" description="HTH tetR-type" evidence="5">
    <location>
        <begin position="17"/>
        <end position="77"/>
    </location>
</feature>
<dbReference type="InterPro" id="IPR036271">
    <property type="entry name" value="Tet_transcr_reg_TetR-rel_C_sf"/>
</dbReference>
<reference evidence="7" key="1">
    <citation type="journal article" date="2019" name="Int. J. Syst. Evol. Microbiol.">
        <title>The Global Catalogue of Microorganisms (GCM) 10K type strain sequencing project: providing services to taxonomists for standard genome sequencing and annotation.</title>
        <authorList>
            <consortium name="The Broad Institute Genomics Platform"/>
            <consortium name="The Broad Institute Genome Sequencing Center for Infectious Disease"/>
            <person name="Wu L."/>
            <person name="Ma J."/>
        </authorList>
    </citation>
    <scope>NUCLEOTIDE SEQUENCE [LARGE SCALE GENOMIC DNA]</scope>
    <source>
        <strain evidence="7">JCM 9092</strain>
    </source>
</reference>
<proteinExistence type="predicted"/>
<comment type="caution">
    <text evidence="6">The sequence shown here is derived from an EMBL/GenBank/DDBJ whole genome shotgun (WGS) entry which is preliminary data.</text>
</comment>
<dbReference type="InterPro" id="IPR009057">
    <property type="entry name" value="Homeodomain-like_sf"/>
</dbReference>
<dbReference type="EMBL" id="BAAAUG010000123">
    <property type="protein sequence ID" value="GAA3130803.1"/>
    <property type="molecule type" value="Genomic_DNA"/>
</dbReference>
<dbReference type="SUPFAM" id="SSF48498">
    <property type="entry name" value="Tetracyclin repressor-like, C-terminal domain"/>
    <property type="match status" value="1"/>
</dbReference>
<keyword evidence="2 4" id="KW-0238">DNA-binding</keyword>
<dbReference type="RefSeq" id="WP_344526027.1">
    <property type="nucleotide sequence ID" value="NZ_BAAAUG010000123.1"/>
</dbReference>
<evidence type="ECO:0000256" key="1">
    <source>
        <dbReference type="ARBA" id="ARBA00023015"/>
    </source>
</evidence>
<accession>A0ABP6MZG6</accession>
<dbReference type="Gene3D" id="1.10.357.10">
    <property type="entry name" value="Tetracycline Repressor, domain 2"/>
    <property type="match status" value="1"/>
</dbReference>
<dbReference type="InterPro" id="IPR001647">
    <property type="entry name" value="HTH_TetR"/>
</dbReference>
<dbReference type="Gene3D" id="1.10.10.60">
    <property type="entry name" value="Homeodomain-like"/>
    <property type="match status" value="1"/>
</dbReference>
<evidence type="ECO:0000256" key="2">
    <source>
        <dbReference type="ARBA" id="ARBA00023125"/>
    </source>
</evidence>
<keyword evidence="1" id="KW-0805">Transcription regulation</keyword>
<dbReference type="Proteomes" id="UP001501637">
    <property type="component" value="Unassembled WGS sequence"/>
</dbReference>
<organism evidence="6 7">
    <name type="scientific">Streptomyces rectiviolaceus</name>
    <dbReference type="NCBI Taxonomy" id="332591"/>
    <lineage>
        <taxon>Bacteria</taxon>
        <taxon>Bacillati</taxon>
        <taxon>Actinomycetota</taxon>
        <taxon>Actinomycetes</taxon>
        <taxon>Kitasatosporales</taxon>
        <taxon>Streptomycetaceae</taxon>
        <taxon>Streptomyces</taxon>
    </lineage>
</organism>
<dbReference type="Pfam" id="PF00440">
    <property type="entry name" value="TetR_N"/>
    <property type="match status" value="1"/>
</dbReference>
<keyword evidence="7" id="KW-1185">Reference proteome</keyword>
<sequence length="210" mass="22480">MTARPEGVREKQADRRARTRSALLESAARGFSTYGYGNVALERVAAEAGYTRGALYHLFANKEELALAVVKWVEETWNAEVGAPAAEEADPVDALLVMARGHAIYCRRDVARVMRALSVEFSGQDHAVGRALTEVIQRLATACAGRIAAAQESGAIPPGPPPQEVALAYLGTLEGLMSSLAGHVPHDVELIERAVRGLLGLPPKAYRAEP</sequence>
<protein>
    <recommendedName>
        <fullName evidence="5">HTH tetR-type domain-containing protein</fullName>
    </recommendedName>
</protein>
<evidence type="ECO:0000256" key="3">
    <source>
        <dbReference type="ARBA" id="ARBA00023163"/>
    </source>
</evidence>
<gene>
    <name evidence="6" type="ORF">GCM10010449_59890</name>
</gene>